<dbReference type="Proteomes" id="UP001416858">
    <property type="component" value="Unassembled WGS sequence"/>
</dbReference>
<evidence type="ECO:0000256" key="1">
    <source>
        <dbReference type="SAM" id="Phobius"/>
    </source>
</evidence>
<evidence type="ECO:0000313" key="2">
    <source>
        <dbReference type="EMBL" id="GAA5511011.1"/>
    </source>
</evidence>
<feature type="transmembrane region" description="Helical" evidence="1">
    <location>
        <begin position="41"/>
        <end position="58"/>
    </location>
</feature>
<keyword evidence="1" id="KW-0812">Transmembrane</keyword>
<evidence type="ECO:0000313" key="3">
    <source>
        <dbReference type="Proteomes" id="UP001416858"/>
    </source>
</evidence>
<keyword evidence="3" id="KW-1185">Reference proteome</keyword>
<comment type="caution">
    <text evidence="2">The sequence shown here is derived from an EMBL/GenBank/DDBJ whole genome shotgun (WGS) entry which is preliminary data.</text>
</comment>
<accession>A0ABP9W1X5</accession>
<reference evidence="2 3" key="1">
    <citation type="submission" date="2024-02" db="EMBL/GenBank/DDBJ databases">
        <title>Rhodopirellula caenicola NBRC 110016.</title>
        <authorList>
            <person name="Ichikawa N."/>
            <person name="Katano-Makiyama Y."/>
            <person name="Hidaka K."/>
        </authorList>
    </citation>
    <scope>NUCLEOTIDE SEQUENCE [LARGE SCALE GENOMIC DNA]</scope>
    <source>
        <strain evidence="2 3">NBRC 110016</strain>
    </source>
</reference>
<keyword evidence="1" id="KW-0472">Membrane</keyword>
<dbReference type="RefSeq" id="WP_345689371.1">
    <property type="nucleotide sequence ID" value="NZ_BAABRO010000032.1"/>
</dbReference>
<protein>
    <submittedName>
        <fullName evidence="2">Uncharacterized protein</fullName>
    </submittedName>
</protein>
<sequence>MSDLSQTLRIVDAIILPLLALGILFFSRISHGDWARWAERQFYIALLVMTFMTMRTVSLSGDAWLVHTGTLGIMIIGSLVVRTQSTPVAM</sequence>
<name>A0ABP9W1X5_9BACT</name>
<keyword evidence="1" id="KW-1133">Transmembrane helix</keyword>
<dbReference type="EMBL" id="BAABRO010000032">
    <property type="protein sequence ID" value="GAA5511011.1"/>
    <property type="molecule type" value="Genomic_DNA"/>
</dbReference>
<organism evidence="2 3">
    <name type="scientific">Novipirellula caenicola</name>
    <dbReference type="NCBI Taxonomy" id="1536901"/>
    <lineage>
        <taxon>Bacteria</taxon>
        <taxon>Pseudomonadati</taxon>
        <taxon>Planctomycetota</taxon>
        <taxon>Planctomycetia</taxon>
        <taxon>Pirellulales</taxon>
        <taxon>Pirellulaceae</taxon>
        <taxon>Novipirellula</taxon>
    </lineage>
</organism>
<gene>
    <name evidence="2" type="ORF">Rcae01_06524</name>
</gene>
<feature type="transmembrane region" description="Helical" evidence="1">
    <location>
        <begin position="6"/>
        <end position="29"/>
    </location>
</feature>
<feature type="transmembrane region" description="Helical" evidence="1">
    <location>
        <begin position="64"/>
        <end position="81"/>
    </location>
</feature>
<proteinExistence type="predicted"/>